<dbReference type="PRINTS" id="PR00259">
    <property type="entry name" value="TMFOUR"/>
</dbReference>
<feature type="transmembrane region" description="Helical" evidence="6">
    <location>
        <begin position="103"/>
        <end position="126"/>
    </location>
</feature>
<dbReference type="OrthoDB" id="6134317at2759"/>
<accession>A0A811LKX1</accession>
<dbReference type="InterPro" id="IPR008952">
    <property type="entry name" value="Tetraspanin_EC2_sf"/>
</dbReference>
<evidence type="ECO:0000256" key="2">
    <source>
        <dbReference type="ARBA" id="ARBA00006840"/>
    </source>
</evidence>
<dbReference type="EMBL" id="CAJFCW020000006">
    <property type="protein sequence ID" value="CAG9127655.1"/>
    <property type="molecule type" value="Genomic_DNA"/>
</dbReference>
<reference evidence="7" key="1">
    <citation type="submission" date="2020-09" db="EMBL/GenBank/DDBJ databases">
        <authorList>
            <person name="Kikuchi T."/>
        </authorList>
    </citation>
    <scope>NUCLEOTIDE SEQUENCE</scope>
    <source>
        <strain evidence="7">SH1</strain>
    </source>
</reference>
<gene>
    <name evidence="7" type="ORF">BOKJ2_LOCUS14049</name>
</gene>
<dbReference type="PANTHER" id="PTHR19282:SF541">
    <property type="entry name" value="TETRASPANIN"/>
    <property type="match status" value="1"/>
</dbReference>
<keyword evidence="5 6" id="KW-0472">Membrane</keyword>
<evidence type="ECO:0000313" key="8">
    <source>
        <dbReference type="Proteomes" id="UP000614601"/>
    </source>
</evidence>
<keyword evidence="3 6" id="KW-0812">Transmembrane</keyword>
<dbReference type="Gene3D" id="1.10.1450.10">
    <property type="entry name" value="Tetraspanin"/>
    <property type="match status" value="1"/>
</dbReference>
<dbReference type="GO" id="GO:0005886">
    <property type="term" value="C:plasma membrane"/>
    <property type="evidence" value="ECO:0007669"/>
    <property type="project" value="TreeGrafter"/>
</dbReference>
<dbReference type="InterPro" id="IPR000301">
    <property type="entry name" value="Tetraspanin_animals"/>
</dbReference>
<name>A0A811LKX1_9BILA</name>
<dbReference type="Proteomes" id="UP000614601">
    <property type="component" value="Unassembled WGS sequence"/>
</dbReference>
<dbReference type="InterPro" id="IPR018499">
    <property type="entry name" value="Tetraspanin/Peripherin"/>
</dbReference>
<sequence length="283" mass="31248">MGLSCGARVLKFCLFVFNLVFLFCGIACLLLGVWLVMDQYAVESLASAALKAPGIKDDALMELATKPTAVRQIGYALLFVGCVVLIVAFLGCCGAAKEWRPLLCCYATLLMAILAIEITAAIYAAMHSHMFQKDFRQLLKASLKMYNGTETVTANGGGPTVHSDDLLVKLAWDKFMIEKKCCGVDSRRGDFAQSGWFQQTGRLHEFPPSCCPPRANGNLMPYCPTISRYGEGCYAKMRESVMELTNSFKIVMWTALVISLIQIFGIFVAFCLCNAISVDEYYY</sequence>
<evidence type="ECO:0000256" key="3">
    <source>
        <dbReference type="ARBA" id="ARBA00022692"/>
    </source>
</evidence>
<evidence type="ECO:0000256" key="4">
    <source>
        <dbReference type="ARBA" id="ARBA00022989"/>
    </source>
</evidence>
<comment type="similarity">
    <text evidence="2 6">Belongs to the tetraspanin (TM4SF) family.</text>
</comment>
<keyword evidence="8" id="KW-1185">Reference proteome</keyword>
<evidence type="ECO:0000256" key="5">
    <source>
        <dbReference type="ARBA" id="ARBA00023136"/>
    </source>
</evidence>
<comment type="caution">
    <text evidence="7">The sequence shown here is derived from an EMBL/GenBank/DDBJ whole genome shotgun (WGS) entry which is preliminary data.</text>
</comment>
<feature type="transmembrane region" description="Helical" evidence="6">
    <location>
        <begin position="12"/>
        <end position="37"/>
    </location>
</feature>
<dbReference type="SUPFAM" id="SSF48652">
    <property type="entry name" value="Tetraspanin"/>
    <property type="match status" value="1"/>
</dbReference>
<dbReference type="PANTHER" id="PTHR19282">
    <property type="entry name" value="TETRASPANIN"/>
    <property type="match status" value="1"/>
</dbReference>
<protein>
    <recommendedName>
        <fullName evidence="6">Tetraspanin</fullName>
    </recommendedName>
</protein>
<evidence type="ECO:0000313" key="7">
    <source>
        <dbReference type="EMBL" id="CAD5230265.1"/>
    </source>
</evidence>
<dbReference type="Proteomes" id="UP000783686">
    <property type="component" value="Unassembled WGS sequence"/>
</dbReference>
<comment type="subcellular location">
    <subcellularLocation>
        <location evidence="1 6">Membrane</location>
        <topology evidence="1 6">Multi-pass membrane protein</topology>
    </subcellularLocation>
</comment>
<feature type="transmembrane region" description="Helical" evidence="6">
    <location>
        <begin position="250"/>
        <end position="273"/>
    </location>
</feature>
<dbReference type="Pfam" id="PF00335">
    <property type="entry name" value="Tetraspanin"/>
    <property type="match status" value="1"/>
</dbReference>
<evidence type="ECO:0000256" key="1">
    <source>
        <dbReference type="ARBA" id="ARBA00004141"/>
    </source>
</evidence>
<keyword evidence="4 6" id="KW-1133">Transmembrane helix</keyword>
<proteinExistence type="inferred from homology"/>
<feature type="transmembrane region" description="Helical" evidence="6">
    <location>
        <begin position="73"/>
        <end position="96"/>
    </location>
</feature>
<dbReference type="AlphaFoldDB" id="A0A811LKX1"/>
<organism evidence="7 8">
    <name type="scientific">Bursaphelenchus okinawaensis</name>
    <dbReference type="NCBI Taxonomy" id="465554"/>
    <lineage>
        <taxon>Eukaryota</taxon>
        <taxon>Metazoa</taxon>
        <taxon>Ecdysozoa</taxon>
        <taxon>Nematoda</taxon>
        <taxon>Chromadorea</taxon>
        <taxon>Rhabditida</taxon>
        <taxon>Tylenchina</taxon>
        <taxon>Tylenchomorpha</taxon>
        <taxon>Aphelenchoidea</taxon>
        <taxon>Aphelenchoididae</taxon>
        <taxon>Bursaphelenchus</taxon>
    </lineage>
</organism>
<dbReference type="PIRSF" id="PIRSF002419">
    <property type="entry name" value="Tetraspanin"/>
    <property type="match status" value="1"/>
</dbReference>
<evidence type="ECO:0000256" key="6">
    <source>
        <dbReference type="RuleBase" id="RU361218"/>
    </source>
</evidence>
<dbReference type="EMBL" id="CAJFDH010000006">
    <property type="protein sequence ID" value="CAD5230265.1"/>
    <property type="molecule type" value="Genomic_DNA"/>
</dbReference>